<evidence type="ECO:0000313" key="2">
    <source>
        <dbReference type="Proteomes" id="UP000257109"/>
    </source>
</evidence>
<gene>
    <name evidence="1" type="ORF">CR513_56707</name>
</gene>
<organism evidence="1 2">
    <name type="scientific">Mucuna pruriens</name>
    <name type="common">Velvet bean</name>
    <name type="synonym">Dolichos pruriens</name>
    <dbReference type="NCBI Taxonomy" id="157652"/>
    <lineage>
        <taxon>Eukaryota</taxon>
        <taxon>Viridiplantae</taxon>
        <taxon>Streptophyta</taxon>
        <taxon>Embryophyta</taxon>
        <taxon>Tracheophyta</taxon>
        <taxon>Spermatophyta</taxon>
        <taxon>Magnoliopsida</taxon>
        <taxon>eudicotyledons</taxon>
        <taxon>Gunneridae</taxon>
        <taxon>Pentapetalae</taxon>
        <taxon>rosids</taxon>
        <taxon>fabids</taxon>
        <taxon>Fabales</taxon>
        <taxon>Fabaceae</taxon>
        <taxon>Papilionoideae</taxon>
        <taxon>50 kb inversion clade</taxon>
        <taxon>NPAAA clade</taxon>
        <taxon>indigoferoid/millettioid clade</taxon>
        <taxon>Phaseoleae</taxon>
        <taxon>Mucuna</taxon>
    </lineage>
</organism>
<dbReference type="Proteomes" id="UP000257109">
    <property type="component" value="Unassembled WGS sequence"/>
</dbReference>
<dbReference type="AlphaFoldDB" id="A0A371EF90"/>
<keyword evidence="2" id="KW-1185">Reference proteome</keyword>
<accession>A0A371EF90</accession>
<comment type="caution">
    <text evidence="1">The sequence shown here is derived from an EMBL/GenBank/DDBJ whole genome shotgun (WGS) entry which is preliminary data.</text>
</comment>
<sequence>MVSANKLYTCVYPGTHVVIRSDLGGRLPQHRGRRIKKEQELVEILRLEIEFNFLELVTKKQLNLVPPTPPLMVRSIQRVIVQPPQFSNFALLTQYFSANKAQD</sequence>
<protein>
    <submittedName>
        <fullName evidence="1">Uncharacterized protein</fullName>
    </submittedName>
</protein>
<dbReference type="EMBL" id="QJKJ01014258">
    <property type="protein sequence ID" value="RDX64707.1"/>
    <property type="molecule type" value="Genomic_DNA"/>
</dbReference>
<name>A0A371EF90_MUCPR</name>
<feature type="non-terminal residue" evidence="1">
    <location>
        <position position="1"/>
    </location>
</feature>
<proteinExistence type="predicted"/>
<reference evidence="1" key="1">
    <citation type="submission" date="2018-05" db="EMBL/GenBank/DDBJ databases">
        <title>Draft genome of Mucuna pruriens seed.</title>
        <authorList>
            <person name="Nnadi N.E."/>
            <person name="Vos R."/>
            <person name="Hasami M.H."/>
            <person name="Devisetty U.K."/>
            <person name="Aguiy J.C."/>
        </authorList>
    </citation>
    <scope>NUCLEOTIDE SEQUENCE [LARGE SCALE GENOMIC DNA]</scope>
    <source>
        <strain evidence="1">JCA_2017</strain>
    </source>
</reference>
<evidence type="ECO:0000313" key="1">
    <source>
        <dbReference type="EMBL" id="RDX64707.1"/>
    </source>
</evidence>